<dbReference type="SUPFAM" id="SSF56024">
    <property type="entry name" value="Phospholipase D/nuclease"/>
    <property type="match status" value="1"/>
</dbReference>
<dbReference type="InterPro" id="IPR057691">
    <property type="entry name" value="DUF7931"/>
</dbReference>
<dbReference type="Proteomes" id="UP000515977">
    <property type="component" value="Chromosome"/>
</dbReference>
<reference evidence="2 3" key="1">
    <citation type="submission" date="2020-08" db="EMBL/GenBank/DDBJ databases">
        <title>Genome sequence of Thermomonas brevis KACC 16975T.</title>
        <authorList>
            <person name="Hyun D.-W."/>
            <person name="Bae J.-W."/>
        </authorList>
    </citation>
    <scope>NUCLEOTIDE SEQUENCE [LARGE SCALE GENOMIC DNA]</scope>
    <source>
        <strain evidence="2 3">KACC 16975</strain>
    </source>
</reference>
<gene>
    <name evidence="2" type="ORF">H9L17_01520</name>
</gene>
<evidence type="ECO:0000313" key="3">
    <source>
        <dbReference type="Proteomes" id="UP000515977"/>
    </source>
</evidence>
<accession>A0A7G9QU56</accession>
<feature type="domain" description="DUF7931" evidence="1">
    <location>
        <begin position="18"/>
        <end position="164"/>
    </location>
</feature>
<dbReference type="Pfam" id="PF25559">
    <property type="entry name" value="DUF7931"/>
    <property type="match status" value="1"/>
</dbReference>
<evidence type="ECO:0000259" key="1">
    <source>
        <dbReference type="Pfam" id="PF25559"/>
    </source>
</evidence>
<proteinExistence type="predicted"/>
<keyword evidence="3" id="KW-1185">Reference proteome</keyword>
<dbReference type="AlphaFoldDB" id="A0A7G9QU56"/>
<evidence type="ECO:0000313" key="2">
    <source>
        <dbReference type="EMBL" id="QNN46881.1"/>
    </source>
</evidence>
<protein>
    <recommendedName>
        <fullName evidence="1">DUF7931 domain-containing protein</fullName>
    </recommendedName>
</protein>
<organism evidence="2 3">
    <name type="scientific">Thermomonas brevis</name>
    <dbReference type="NCBI Taxonomy" id="215691"/>
    <lineage>
        <taxon>Bacteria</taxon>
        <taxon>Pseudomonadati</taxon>
        <taxon>Pseudomonadota</taxon>
        <taxon>Gammaproteobacteria</taxon>
        <taxon>Lysobacterales</taxon>
        <taxon>Lysobacteraceae</taxon>
        <taxon>Thermomonas</taxon>
    </lineage>
</organism>
<sequence>MSTDNDSAGPVRILDHPSAIDATARIVAGARRRLWIRSLELEAWLFDHPAVLDALRGFATSGRDVQVLVLLHDAAAPQTARLRLLDLAQRLPSVFQFREVDDPAYRENRAALVANDVGGYYFRAQGDAVAGSASFEARARAQQLQQRFEEIWERSRPVTEYRALGI</sequence>
<dbReference type="RefSeq" id="WP_187570629.1">
    <property type="nucleotide sequence ID" value="NZ_CP060711.1"/>
</dbReference>
<dbReference type="EMBL" id="CP060711">
    <property type="protein sequence ID" value="QNN46881.1"/>
    <property type="molecule type" value="Genomic_DNA"/>
</dbReference>
<dbReference type="KEGG" id="tbv:H9L17_01520"/>
<name>A0A7G9QU56_9GAMM</name>